<proteinExistence type="predicted"/>
<organism evidence="1 2">
    <name type="scientific">Leptospira santarosai str. ZUN179</name>
    <dbReference type="NCBI Taxonomy" id="1049985"/>
    <lineage>
        <taxon>Bacteria</taxon>
        <taxon>Pseudomonadati</taxon>
        <taxon>Spirochaetota</taxon>
        <taxon>Spirochaetia</taxon>
        <taxon>Leptospirales</taxon>
        <taxon>Leptospiraceae</taxon>
        <taxon>Leptospira</taxon>
    </lineage>
</organism>
<reference evidence="1 2" key="1">
    <citation type="submission" date="2013-01" db="EMBL/GenBank/DDBJ databases">
        <authorList>
            <person name="Harkins D.M."/>
            <person name="Durkin A.S."/>
            <person name="Brinkac L.M."/>
            <person name="Haft D.H."/>
            <person name="Selengut J.D."/>
            <person name="Sanka R."/>
            <person name="DePew J."/>
            <person name="Purushe J."/>
            <person name="Matthias M.A."/>
            <person name="Vinetz J.M."/>
            <person name="Sutton G.G."/>
            <person name="Nierman W.C."/>
            <person name="Fouts D.E."/>
        </authorList>
    </citation>
    <scope>NUCLEOTIDE SEQUENCE [LARGE SCALE GENOMIC DNA]</scope>
    <source>
        <strain evidence="1 2">ZUN179</strain>
    </source>
</reference>
<accession>M6UFR3</accession>
<evidence type="ECO:0000313" key="2">
    <source>
        <dbReference type="Proteomes" id="UP000012160"/>
    </source>
</evidence>
<dbReference type="EMBL" id="AHOQ02000046">
    <property type="protein sequence ID" value="EMO43927.1"/>
    <property type="molecule type" value="Genomic_DNA"/>
</dbReference>
<evidence type="ECO:0000313" key="1">
    <source>
        <dbReference type="EMBL" id="EMO43927.1"/>
    </source>
</evidence>
<name>M6UFR3_9LEPT</name>
<gene>
    <name evidence="1" type="ORF">LEP1GSC187_2650</name>
</gene>
<dbReference type="Proteomes" id="UP000012160">
    <property type="component" value="Unassembled WGS sequence"/>
</dbReference>
<dbReference type="AlphaFoldDB" id="M6UFR3"/>
<sequence length="57" mass="6654">MRRIGIIAQRIPVLSTSVFFPILSEQEIGSYSELYNRVSKILLPNGDWTQNEWYPIL</sequence>
<comment type="caution">
    <text evidence="1">The sequence shown here is derived from an EMBL/GenBank/DDBJ whole genome shotgun (WGS) entry which is preliminary data.</text>
</comment>
<protein>
    <submittedName>
        <fullName evidence="1">Uncharacterized protein</fullName>
    </submittedName>
</protein>